<dbReference type="Pfam" id="PF00990">
    <property type="entry name" value="GGDEF"/>
    <property type="match status" value="1"/>
</dbReference>
<feature type="transmembrane region" description="Helical" evidence="6">
    <location>
        <begin position="21"/>
        <end position="39"/>
    </location>
</feature>
<evidence type="ECO:0000313" key="8">
    <source>
        <dbReference type="EMBL" id="OUR80843.1"/>
    </source>
</evidence>
<accession>A0A1Y5EDP4</accession>
<keyword evidence="6" id="KW-0812">Transmembrane</keyword>
<dbReference type="SMART" id="SM00028">
    <property type="entry name" value="TPR"/>
    <property type="match status" value="7"/>
</dbReference>
<protein>
    <recommendedName>
        <fullName evidence="2">diguanylate cyclase</fullName>
        <ecNumber evidence="2">2.7.7.65</ecNumber>
    </recommendedName>
</protein>
<dbReference type="PROSITE" id="PS50005">
    <property type="entry name" value="TPR"/>
    <property type="match status" value="1"/>
</dbReference>
<comment type="caution">
    <text evidence="8">The sequence shown here is derived from an EMBL/GenBank/DDBJ whole genome shotgun (WGS) entry which is preliminary data.</text>
</comment>
<dbReference type="SUPFAM" id="SSF55073">
    <property type="entry name" value="Nucleotide cyclase"/>
    <property type="match status" value="1"/>
</dbReference>
<dbReference type="Proteomes" id="UP000243053">
    <property type="component" value="Unassembled WGS sequence"/>
</dbReference>
<reference evidence="9" key="1">
    <citation type="journal article" date="2017" name="Proc. Natl. Acad. Sci. U.S.A.">
        <title>Simulation of Deepwater Horizon oil plume reveals substrate specialization within a complex community of hydrocarbon degraders.</title>
        <authorList>
            <person name="Hu P."/>
            <person name="Dubinsky E.A."/>
            <person name="Probst A.J."/>
            <person name="Wang J."/>
            <person name="Sieber C.M.K."/>
            <person name="Tom L.M."/>
            <person name="Gardinali P."/>
            <person name="Banfield J.F."/>
            <person name="Atlas R.M."/>
            <person name="Andersen G.L."/>
        </authorList>
    </citation>
    <scope>NUCLEOTIDE SEQUENCE [LARGE SCALE GENOMIC DNA]</scope>
</reference>
<keyword evidence="6" id="KW-0472">Membrane</keyword>
<dbReference type="SUPFAM" id="SSF48452">
    <property type="entry name" value="TPR-like"/>
    <property type="match status" value="2"/>
</dbReference>
<feature type="transmembrane region" description="Helical" evidence="6">
    <location>
        <begin position="458"/>
        <end position="475"/>
    </location>
</feature>
<dbReference type="PANTHER" id="PTHR45138:SF9">
    <property type="entry name" value="DIGUANYLATE CYCLASE DGCM-RELATED"/>
    <property type="match status" value="1"/>
</dbReference>
<dbReference type="InterPro" id="IPR050469">
    <property type="entry name" value="Diguanylate_Cyclase"/>
</dbReference>
<dbReference type="InterPro" id="IPR011990">
    <property type="entry name" value="TPR-like_helical_dom_sf"/>
</dbReference>
<evidence type="ECO:0000256" key="6">
    <source>
        <dbReference type="SAM" id="Phobius"/>
    </source>
</evidence>
<name>A0A1Y5EDP4_COLPS</name>
<dbReference type="NCBIfam" id="TIGR00254">
    <property type="entry name" value="GGDEF"/>
    <property type="match status" value="1"/>
</dbReference>
<dbReference type="Gene3D" id="3.30.70.270">
    <property type="match status" value="1"/>
</dbReference>
<dbReference type="EC" id="2.7.7.65" evidence="2"/>
<evidence type="ECO:0000256" key="2">
    <source>
        <dbReference type="ARBA" id="ARBA00012528"/>
    </source>
</evidence>
<proteinExistence type="predicted"/>
<sequence>MPTCLLRNSYLLCFAKKTSPAIRVVLSIALFFFSTTAFVQESIDIKQFNLVAEQVEELKKTDLVLSLKQLTAFDNLLSVLTVEQNLLYFKLLAEIQIEQNRYSAAKKTATKGLSIGKKLASPSILMSELLYLRGFAFESLGDIPQATKEYKKGLEVAETLHNKIQVAEGLINLGAIAYLTDNYKRSLILLNDAYNIAGQTDDEELKGTANTELGIVYAHLLQDEQSMAYYQQSYLHFKKAGMLLAAHNSLHNIALNHIHNKNYQQAITVFKTIITESNKDTPSDRMFTVYSGMARAHLKKEDSNPDAAYEYLLMAKQYLQFSEKMFHQLKFYFDEANVLYKLGHYDDALISIARVEKILANHKEMTLVKKEGYVSIINLKSKVFYKQEKFQQAYETKSKVIALTDKLYENEDNRSIAQVRLQLEAEQADKQNEILNNQKIRYEASFNEARLDNEEQRIYLIISALLVLAFAWVLVKLIQSQRKLRVASSIDTLTGIANRRSLMVKSQQVFKLAKAKQVNLSILMIDIDHFKDINDKLGHTIGDKILAKVAFLGANMVRKNDVFGRFSGEEFMVCLPKTNMESAMEMGESIRTCINKYAWQISLLDKVSVSIGIATLTDDKDLISLVKRAEEQLYQAKASGRNRICGQ</sequence>
<dbReference type="SMART" id="SM00267">
    <property type="entry name" value="GGDEF"/>
    <property type="match status" value="1"/>
</dbReference>
<dbReference type="PANTHER" id="PTHR45138">
    <property type="entry name" value="REGULATORY COMPONENTS OF SENSORY TRANSDUCTION SYSTEM"/>
    <property type="match status" value="1"/>
</dbReference>
<evidence type="ECO:0000259" key="7">
    <source>
        <dbReference type="PROSITE" id="PS50887"/>
    </source>
</evidence>
<dbReference type="PROSITE" id="PS50887">
    <property type="entry name" value="GGDEF"/>
    <property type="match status" value="1"/>
</dbReference>
<keyword evidence="6" id="KW-1133">Transmembrane helix</keyword>
<feature type="coiled-coil region" evidence="5">
    <location>
        <begin position="418"/>
        <end position="445"/>
    </location>
</feature>
<feature type="repeat" description="TPR" evidence="4">
    <location>
        <begin position="127"/>
        <end position="160"/>
    </location>
</feature>
<dbReference type="FunFam" id="3.30.70.270:FF:000001">
    <property type="entry name" value="Diguanylate cyclase domain protein"/>
    <property type="match status" value="1"/>
</dbReference>
<keyword evidence="4" id="KW-0802">TPR repeat</keyword>
<dbReference type="EMBL" id="MAAF01000056">
    <property type="protein sequence ID" value="OUR80843.1"/>
    <property type="molecule type" value="Genomic_DNA"/>
</dbReference>
<dbReference type="InterPro" id="IPR019734">
    <property type="entry name" value="TPR_rpt"/>
</dbReference>
<comment type="catalytic activity">
    <reaction evidence="3">
        <text>2 GTP = 3',3'-c-di-GMP + 2 diphosphate</text>
        <dbReference type="Rhea" id="RHEA:24898"/>
        <dbReference type="ChEBI" id="CHEBI:33019"/>
        <dbReference type="ChEBI" id="CHEBI:37565"/>
        <dbReference type="ChEBI" id="CHEBI:58805"/>
        <dbReference type="EC" id="2.7.7.65"/>
    </reaction>
</comment>
<gene>
    <name evidence="8" type="ORF">A9Q75_09210</name>
</gene>
<dbReference type="InterPro" id="IPR043128">
    <property type="entry name" value="Rev_trsase/Diguanyl_cyclase"/>
</dbReference>
<comment type="cofactor">
    <cofactor evidence="1">
        <name>Mg(2+)</name>
        <dbReference type="ChEBI" id="CHEBI:18420"/>
    </cofactor>
</comment>
<dbReference type="CDD" id="cd01949">
    <property type="entry name" value="GGDEF"/>
    <property type="match status" value="1"/>
</dbReference>
<organism evidence="8 9">
    <name type="scientific">Colwellia psychrerythraea</name>
    <name type="common">Vibrio psychroerythus</name>
    <dbReference type="NCBI Taxonomy" id="28229"/>
    <lineage>
        <taxon>Bacteria</taxon>
        <taxon>Pseudomonadati</taxon>
        <taxon>Pseudomonadota</taxon>
        <taxon>Gammaproteobacteria</taxon>
        <taxon>Alteromonadales</taxon>
        <taxon>Colwelliaceae</taxon>
        <taxon>Colwellia</taxon>
    </lineage>
</organism>
<dbReference type="GO" id="GO:0052621">
    <property type="term" value="F:diguanylate cyclase activity"/>
    <property type="evidence" value="ECO:0007669"/>
    <property type="project" value="UniProtKB-EC"/>
</dbReference>
<evidence type="ECO:0000256" key="5">
    <source>
        <dbReference type="SAM" id="Coils"/>
    </source>
</evidence>
<evidence type="ECO:0000256" key="4">
    <source>
        <dbReference type="PROSITE-ProRule" id="PRU00339"/>
    </source>
</evidence>
<evidence type="ECO:0000313" key="9">
    <source>
        <dbReference type="Proteomes" id="UP000243053"/>
    </source>
</evidence>
<dbReference type="Gene3D" id="1.25.40.10">
    <property type="entry name" value="Tetratricopeptide repeat domain"/>
    <property type="match status" value="2"/>
</dbReference>
<evidence type="ECO:0000256" key="3">
    <source>
        <dbReference type="ARBA" id="ARBA00034247"/>
    </source>
</evidence>
<dbReference type="InterPro" id="IPR029787">
    <property type="entry name" value="Nucleotide_cyclase"/>
</dbReference>
<dbReference type="AlphaFoldDB" id="A0A1Y5EDP4"/>
<feature type="domain" description="GGDEF" evidence="7">
    <location>
        <begin position="518"/>
        <end position="647"/>
    </location>
</feature>
<dbReference type="InterPro" id="IPR000160">
    <property type="entry name" value="GGDEF_dom"/>
</dbReference>
<keyword evidence="5" id="KW-0175">Coiled coil</keyword>
<evidence type="ECO:0000256" key="1">
    <source>
        <dbReference type="ARBA" id="ARBA00001946"/>
    </source>
</evidence>